<accession>A0AC35TMS8</accession>
<reference evidence="2" key="1">
    <citation type="submission" date="2016-11" db="UniProtKB">
        <authorList>
            <consortium name="WormBaseParasite"/>
        </authorList>
    </citation>
    <scope>IDENTIFICATION</scope>
    <source>
        <strain evidence="2">KR3021</strain>
    </source>
</reference>
<proteinExistence type="predicted"/>
<name>A0AC35TMS8_9BILA</name>
<protein>
    <submittedName>
        <fullName evidence="2">Thioredoxin domain-containing protein</fullName>
    </submittedName>
</protein>
<evidence type="ECO:0000313" key="1">
    <source>
        <dbReference type="Proteomes" id="UP000095286"/>
    </source>
</evidence>
<evidence type="ECO:0000313" key="2">
    <source>
        <dbReference type="WBParaSite" id="RSKR_0000247800.1"/>
    </source>
</evidence>
<sequence length="518" mass="58519">MILIWSLFVFFIAVKTVAPFNEASIANWIQEVHQNNGDLIDPSKLAEGEVLLFKTRKFRHRAVPIMRNTSFPDHTKFNDALTFKEWLRQMSLLGKALKVTFRATEVVKPVLQHLYASHHLIKSPIILHANVFRSRRSIEKPVDSFVLIENAHKFLPNAAVSLGWTEEETDDNDLKTNPLDWMHTFKILTYINSINNQPIILTMRLKNAVASYDQLSFLLGQKRPFYVVIYGKGDDEIVASEGLKMLLAFARKKGQVLFDLSVEQKKELNSIGASDVDAAVDKRQWRVVDQPSAYGLDSQVVTSDAGIAFIGDTESYVLSNRSSGDVDSEKQVISGRIHFLPKKYTSSSYDDSGMEIILLDGSGDNAPIMRSLSDSSKMRSSVTIFIGTDGEISISNSPKSKKMYDGSTVGKVPKVKCYGFEIMDKGWRVDLKVWTEHCLLGQQHHNRKHSTSNYETILQLETPTTRSRRLRSIAIGKKGNEEMDFILEKVSYNSSSKLVSTSMYVFAIILIISKIFLF</sequence>
<organism evidence="1 2">
    <name type="scientific">Rhabditophanes sp. KR3021</name>
    <dbReference type="NCBI Taxonomy" id="114890"/>
    <lineage>
        <taxon>Eukaryota</taxon>
        <taxon>Metazoa</taxon>
        <taxon>Ecdysozoa</taxon>
        <taxon>Nematoda</taxon>
        <taxon>Chromadorea</taxon>
        <taxon>Rhabditida</taxon>
        <taxon>Tylenchina</taxon>
        <taxon>Panagrolaimomorpha</taxon>
        <taxon>Strongyloidoidea</taxon>
        <taxon>Alloionematidae</taxon>
        <taxon>Rhabditophanes</taxon>
    </lineage>
</organism>
<dbReference type="Proteomes" id="UP000095286">
    <property type="component" value="Unplaced"/>
</dbReference>
<dbReference type="WBParaSite" id="RSKR_0000247800.1">
    <property type="protein sequence ID" value="RSKR_0000247800.1"/>
    <property type="gene ID" value="RSKR_0000247800"/>
</dbReference>